<evidence type="ECO:0008006" key="4">
    <source>
        <dbReference type="Google" id="ProtNLM"/>
    </source>
</evidence>
<feature type="coiled-coil region" evidence="1">
    <location>
        <begin position="199"/>
        <end position="226"/>
    </location>
</feature>
<feature type="compositionally biased region" description="Basic and acidic residues" evidence="2">
    <location>
        <begin position="45"/>
        <end position="57"/>
    </location>
</feature>
<evidence type="ECO:0000313" key="3">
    <source>
        <dbReference type="EMBL" id="KKL67570.1"/>
    </source>
</evidence>
<evidence type="ECO:0000256" key="2">
    <source>
        <dbReference type="SAM" id="MobiDB-lite"/>
    </source>
</evidence>
<name>A0A0F9GDM7_9ZZZZ</name>
<gene>
    <name evidence="3" type="ORF">LCGC14_2133660</name>
</gene>
<organism evidence="3">
    <name type="scientific">marine sediment metagenome</name>
    <dbReference type="NCBI Taxonomy" id="412755"/>
    <lineage>
        <taxon>unclassified sequences</taxon>
        <taxon>metagenomes</taxon>
        <taxon>ecological metagenomes</taxon>
    </lineage>
</organism>
<proteinExistence type="predicted"/>
<reference evidence="3" key="1">
    <citation type="journal article" date="2015" name="Nature">
        <title>Complex archaea that bridge the gap between prokaryotes and eukaryotes.</title>
        <authorList>
            <person name="Spang A."/>
            <person name="Saw J.H."/>
            <person name="Jorgensen S.L."/>
            <person name="Zaremba-Niedzwiedzka K."/>
            <person name="Martijn J."/>
            <person name="Lind A.E."/>
            <person name="van Eijk R."/>
            <person name="Schleper C."/>
            <person name="Guy L."/>
            <person name="Ettema T.J."/>
        </authorList>
    </citation>
    <scope>NUCLEOTIDE SEQUENCE</scope>
</reference>
<keyword evidence="1" id="KW-0175">Coiled coil</keyword>
<feature type="region of interest" description="Disordered" evidence="2">
    <location>
        <begin position="32"/>
        <end position="60"/>
    </location>
</feature>
<feature type="non-terminal residue" evidence="3">
    <location>
        <position position="661"/>
    </location>
</feature>
<accession>A0A0F9GDM7</accession>
<sequence>EHVPYIPEEIATTHKREVEKALKEGKPVPAEVLAEYPELKPPTEPAKEIGEGEEKPRGTSVSVMAQAIENEIVEENKSLYDEIPTYRAMNMREQAEKALALIEGDLEKAKRVAFYQEPAPPDLFPENVFSALRTYAKMNLDIDLIMDLALKEDVVREHTIMGKRIKSLDTDQDYADPVRAIREVVESRMEQKVRRGEDISALEVKLRELQVQLDKTTKERAEFTKRAERTYGKRNKLVSRTEYDSIMTRRKKEAGGFAGRAGGVAYVPTAKDFADIAKIATFHLEAMGRDFAKWSYQMTRDFGDWITPHLQDEYDKAIAEAKKAGVEIKESKRLTTKKKRLATTTGKIEVKLEELDLAKVPRIPIELDEEGQRLQTAYDLAREKYKAAQAVANIITEKEVRIIAQLSKDAAERKAVMEKSERRKENKLIGTKAEHEYGIAISLFLEYVNDLKVEANKRTMGETIRNYLKNPVDFISDAFGTMKAFTASLDDSFVGKQGRMTFLKGITGDIESLKIWTKTAVRSFKLIWDTFHHKKVMRALFADIISDPDYELLKKSKVATNVIEEEIPTDIPSRLPVVGIAFKAGGNAFVGSARYMRYALAKQYINIWRKSGVELNQRELESLGRIANSQTGRGDVKGQGKKPGFVSNVFWSIRNLRAYID</sequence>
<evidence type="ECO:0000256" key="1">
    <source>
        <dbReference type="SAM" id="Coils"/>
    </source>
</evidence>
<comment type="caution">
    <text evidence="3">The sequence shown here is derived from an EMBL/GenBank/DDBJ whole genome shotgun (WGS) entry which is preliminary data.</text>
</comment>
<dbReference type="AlphaFoldDB" id="A0A0F9GDM7"/>
<dbReference type="EMBL" id="LAZR01026816">
    <property type="protein sequence ID" value="KKL67570.1"/>
    <property type="molecule type" value="Genomic_DNA"/>
</dbReference>
<feature type="non-terminal residue" evidence="3">
    <location>
        <position position="1"/>
    </location>
</feature>
<protein>
    <recommendedName>
        <fullName evidence="4">Large polyvalent protein associated domain-containing protein</fullName>
    </recommendedName>
</protein>